<keyword evidence="2" id="KW-1185">Reference proteome</keyword>
<organism evidence="1 2">
    <name type="scientific">Sphingobium fontiphilum</name>
    <dbReference type="NCBI Taxonomy" id="944425"/>
    <lineage>
        <taxon>Bacteria</taxon>
        <taxon>Pseudomonadati</taxon>
        <taxon>Pseudomonadota</taxon>
        <taxon>Alphaproteobacteria</taxon>
        <taxon>Sphingomonadales</taxon>
        <taxon>Sphingomonadaceae</taxon>
        <taxon>Sphingobium</taxon>
    </lineage>
</organism>
<evidence type="ECO:0000313" key="1">
    <source>
        <dbReference type="EMBL" id="MBB3982550.1"/>
    </source>
</evidence>
<dbReference type="RefSeq" id="WP_183955634.1">
    <property type="nucleotide sequence ID" value="NZ_JACIEB010000005.1"/>
</dbReference>
<accession>A0A7W6GP78</accession>
<protein>
    <submittedName>
        <fullName evidence="1">CRISPR system Cascade subunit CasA</fullName>
    </submittedName>
</protein>
<reference evidence="1 2" key="1">
    <citation type="submission" date="2020-08" db="EMBL/GenBank/DDBJ databases">
        <title>Genomic Encyclopedia of Type Strains, Phase IV (KMG-IV): sequencing the most valuable type-strain genomes for metagenomic binning, comparative biology and taxonomic classification.</title>
        <authorList>
            <person name="Goeker M."/>
        </authorList>
    </citation>
    <scope>NUCLEOTIDE SEQUENCE [LARGE SCALE GENOMIC DNA]</scope>
    <source>
        <strain evidence="1 2">DSM 29348</strain>
    </source>
</reference>
<name>A0A7W6GP78_9SPHN</name>
<sequence length="495" mass="54451">MLRWIGPRMEEQGDLFALFAALSRSEVESFPALRPHQRQAWHSFLVQCAAMALIRAGQASLPADPAAWRALLIGLTPEWPEGEAWELVSQDWLKPALLQPPLETAEDRKDFKTTIETADELDMLVTSRNHDVKAARISAGRDDDWLFALVTLQTMEGFLGAGNYGISRMNGGFANRMALGIQPAGNLSAAFARDVKRLVEVAASNARSGKGIAVLWAMPWDGTRQLSFAQLDPLYVDICRRVRLKRDADGALCAMTAGSKVTRVAAAGLNGNTGDPWAPIRLSDNASISASPGTFGYRKFTELLDRAKTGRPLLSLPTESDAAEGLAIFATALVRGQGKTEGLHRRVIPVSRSRKGGRLGDAFLDRMGQVAQVRAVEAGEVRKRLRMATMSLMQGGPTSLRLDDDSSARKCETWLQSFELGVDRVFFDPAFWDEFEEAEGNHRLVWRTMLTGLANDVFEQAAEAAPRTDVRRVRAQAIARNMLDATLAAYIREVR</sequence>
<comment type="caution">
    <text evidence="1">The sequence shown here is derived from an EMBL/GenBank/DDBJ whole genome shotgun (WGS) entry which is preliminary data.</text>
</comment>
<dbReference type="EMBL" id="JACIEB010000005">
    <property type="protein sequence ID" value="MBB3982550.1"/>
    <property type="molecule type" value="Genomic_DNA"/>
</dbReference>
<evidence type="ECO:0000313" key="2">
    <source>
        <dbReference type="Proteomes" id="UP000552757"/>
    </source>
</evidence>
<dbReference type="AlphaFoldDB" id="A0A7W6GP78"/>
<gene>
    <name evidence="1" type="ORF">GGR44_002216</name>
</gene>
<dbReference type="Proteomes" id="UP000552757">
    <property type="component" value="Unassembled WGS sequence"/>
</dbReference>
<proteinExistence type="predicted"/>